<name>A0A9N8ZWC2_9GLOM</name>
<gene>
    <name evidence="1" type="ORF">CPELLU_LOCUS2823</name>
</gene>
<organism evidence="1 2">
    <name type="scientific">Cetraspora pellucida</name>
    <dbReference type="NCBI Taxonomy" id="1433469"/>
    <lineage>
        <taxon>Eukaryota</taxon>
        <taxon>Fungi</taxon>
        <taxon>Fungi incertae sedis</taxon>
        <taxon>Mucoromycota</taxon>
        <taxon>Glomeromycotina</taxon>
        <taxon>Glomeromycetes</taxon>
        <taxon>Diversisporales</taxon>
        <taxon>Gigasporaceae</taxon>
        <taxon>Cetraspora</taxon>
    </lineage>
</organism>
<reference evidence="1" key="1">
    <citation type="submission" date="2021-06" db="EMBL/GenBank/DDBJ databases">
        <authorList>
            <person name="Kallberg Y."/>
            <person name="Tangrot J."/>
            <person name="Rosling A."/>
        </authorList>
    </citation>
    <scope>NUCLEOTIDE SEQUENCE</scope>
    <source>
        <strain evidence="1">FL966</strain>
    </source>
</reference>
<accession>A0A9N8ZWC2</accession>
<dbReference type="AlphaFoldDB" id="A0A9N8ZWC2"/>
<comment type="caution">
    <text evidence="1">The sequence shown here is derived from an EMBL/GenBank/DDBJ whole genome shotgun (WGS) entry which is preliminary data.</text>
</comment>
<evidence type="ECO:0000313" key="1">
    <source>
        <dbReference type="EMBL" id="CAG8509041.1"/>
    </source>
</evidence>
<sequence>MFYLYTDVSEIGLEAVIAQKSADKKDMSGCTHWNADVLSRTNAMKDEIVEIYMTIVESIEEELVTETSKNK</sequence>
<protein>
    <submittedName>
        <fullName evidence="1">14016_t:CDS:1</fullName>
    </submittedName>
</protein>
<dbReference type="Proteomes" id="UP000789759">
    <property type="component" value="Unassembled WGS sequence"/>
</dbReference>
<evidence type="ECO:0000313" key="2">
    <source>
        <dbReference type="Proteomes" id="UP000789759"/>
    </source>
</evidence>
<proteinExistence type="predicted"/>
<dbReference type="EMBL" id="CAJVQA010001284">
    <property type="protein sequence ID" value="CAG8509041.1"/>
    <property type="molecule type" value="Genomic_DNA"/>
</dbReference>
<keyword evidence="2" id="KW-1185">Reference proteome</keyword>